<dbReference type="Gene3D" id="3.90.1150.10">
    <property type="entry name" value="Aspartate Aminotransferase, domain 1"/>
    <property type="match status" value="1"/>
</dbReference>
<evidence type="ECO:0000256" key="2">
    <source>
        <dbReference type="ARBA" id="ARBA00022898"/>
    </source>
</evidence>
<evidence type="ECO:0000256" key="1">
    <source>
        <dbReference type="ARBA" id="ARBA00007441"/>
    </source>
</evidence>
<name>A0A814BTX4_ADIRI</name>
<dbReference type="PANTHER" id="PTHR43795">
    <property type="entry name" value="BIFUNCTIONAL ASPARTATE AMINOTRANSFERASE AND GLUTAMATE/ASPARTATE-PREPHENATE AMINOTRANSFERASE-RELATED"/>
    <property type="match status" value="1"/>
</dbReference>
<dbReference type="InterPro" id="IPR004839">
    <property type="entry name" value="Aminotransferase_I/II_large"/>
</dbReference>
<dbReference type="InterPro" id="IPR004838">
    <property type="entry name" value="NHTrfase_class1_PyrdxlP-BS"/>
</dbReference>
<dbReference type="PRINTS" id="PR00753">
    <property type="entry name" value="ACCSYNTHASE"/>
</dbReference>
<evidence type="ECO:0000259" key="3">
    <source>
        <dbReference type="Pfam" id="PF00155"/>
    </source>
</evidence>
<dbReference type="Gene3D" id="3.40.640.10">
    <property type="entry name" value="Type I PLP-dependent aspartate aminotransferase-like (Major domain)"/>
    <property type="match status" value="1"/>
</dbReference>
<dbReference type="InterPro" id="IPR015424">
    <property type="entry name" value="PyrdxlP-dep_Trfase"/>
</dbReference>
<reference evidence="4" key="1">
    <citation type="submission" date="2021-02" db="EMBL/GenBank/DDBJ databases">
        <authorList>
            <person name="Nowell W R."/>
        </authorList>
    </citation>
    <scope>NUCLEOTIDE SEQUENCE</scope>
</reference>
<dbReference type="GO" id="GO:0006520">
    <property type="term" value="P:amino acid metabolic process"/>
    <property type="evidence" value="ECO:0007669"/>
    <property type="project" value="TreeGrafter"/>
</dbReference>
<protein>
    <recommendedName>
        <fullName evidence="3">Aminotransferase class I/classII large domain-containing protein</fullName>
    </recommendedName>
</protein>
<dbReference type="PROSITE" id="PS00105">
    <property type="entry name" value="AA_TRANSFER_CLASS_1"/>
    <property type="match status" value="1"/>
</dbReference>
<evidence type="ECO:0000313" key="4">
    <source>
        <dbReference type="EMBL" id="CAF0931116.1"/>
    </source>
</evidence>
<dbReference type="InterPro" id="IPR015422">
    <property type="entry name" value="PyrdxlP-dep_Trfase_small"/>
</dbReference>
<evidence type="ECO:0000313" key="5">
    <source>
        <dbReference type="Proteomes" id="UP000663828"/>
    </source>
</evidence>
<feature type="domain" description="Aminotransferase class I/classII large" evidence="3">
    <location>
        <begin position="54"/>
        <end position="410"/>
    </location>
</feature>
<comment type="caution">
    <text evidence="4">The sequence shown here is derived from an EMBL/GenBank/DDBJ whole genome shotgun (WGS) entry which is preliminary data.</text>
</comment>
<gene>
    <name evidence="4" type="ORF">XAT740_LOCUS9585</name>
</gene>
<dbReference type="AlphaFoldDB" id="A0A814BTX4"/>
<proteinExistence type="inferred from homology"/>
<keyword evidence="5" id="KW-1185">Reference proteome</keyword>
<dbReference type="GO" id="GO:0030170">
    <property type="term" value="F:pyridoxal phosphate binding"/>
    <property type="evidence" value="ECO:0007669"/>
    <property type="project" value="InterPro"/>
</dbReference>
<dbReference type="Pfam" id="PF00155">
    <property type="entry name" value="Aminotran_1_2"/>
    <property type="match status" value="1"/>
</dbReference>
<organism evidence="4 5">
    <name type="scientific">Adineta ricciae</name>
    <name type="common">Rotifer</name>
    <dbReference type="NCBI Taxonomy" id="249248"/>
    <lineage>
        <taxon>Eukaryota</taxon>
        <taxon>Metazoa</taxon>
        <taxon>Spiralia</taxon>
        <taxon>Gnathifera</taxon>
        <taxon>Rotifera</taxon>
        <taxon>Eurotatoria</taxon>
        <taxon>Bdelloidea</taxon>
        <taxon>Adinetida</taxon>
        <taxon>Adinetidae</taxon>
        <taxon>Adineta</taxon>
    </lineage>
</organism>
<sequence>MPMYSNRAKLMDDDCSLLLWYKSRVQLNQYDENQNPQGICNLGVAENHLCEEELIAKMRSVSSWSGQFNYYPDPSGEFPFRQRLCAFFNETFCSKQTTLDPARMLISSGVSGTIALLSVLIADAGDVFLIASPYYTAFDFDVAAMARNSLIKCPLLNQDIGEFSLSVEIFKQGYENAVAQNLRPRAIVLVNPHNPLGDIYDEVVMQPILEFAAEKRLHVIVDEIYALSVFQNQRPFKSILNYTSLPDPERTHFLWSFSKDFALSGTRVGVLYAGTKDICRVGAKLNFLMVPSSAIQMTLKLILDDCEWTNAYLKLNQCRLTEQYQYAKTQIEQMDKRIRIRDAQAGLFLWIDFRSILTKVTFEEEHKLFDEFFNHGIYITNGLAIGCSEPGWFRMIFTVKNKWIQEGIERMKQALNTYKLSSS</sequence>
<dbReference type="GO" id="GO:0008483">
    <property type="term" value="F:transaminase activity"/>
    <property type="evidence" value="ECO:0007669"/>
    <property type="project" value="TreeGrafter"/>
</dbReference>
<dbReference type="CDD" id="cd00609">
    <property type="entry name" value="AAT_like"/>
    <property type="match status" value="1"/>
</dbReference>
<dbReference type="InterPro" id="IPR015421">
    <property type="entry name" value="PyrdxlP-dep_Trfase_major"/>
</dbReference>
<comment type="similarity">
    <text evidence="1">Belongs to the class-I pyridoxal-phosphate-dependent aminotransferase family.</text>
</comment>
<dbReference type="Proteomes" id="UP000663828">
    <property type="component" value="Unassembled WGS sequence"/>
</dbReference>
<dbReference type="EMBL" id="CAJNOR010000496">
    <property type="protein sequence ID" value="CAF0931116.1"/>
    <property type="molecule type" value="Genomic_DNA"/>
</dbReference>
<keyword evidence="2" id="KW-0663">Pyridoxal phosphate</keyword>
<dbReference type="SUPFAM" id="SSF53383">
    <property type="entry name" value="PLP-dependent transferases"/>
    <property type="match status" value="1"/>
</dbReference>
<dbReference type="InterPro" id="IPR050478">
    <property type="entry name" value="Ethylene_sulfur-biosynth"/>
</dbReference>
<dbReference type="PANTHER" id="PTHR43795:SF39">
    <property type="entry name" value="AMINOTRANSFERASE CLASS I_CLASSII DOMAIN-CONTAINING PROTEIN"/>
    <property type="match status" value="1"/>
</dbReference>
<accession>A0A814BTX4</accession>